<dbReference type="Pfam" id="PF13344">
    <property type="entry name" value="Hydrolase_6"/>
    <property type="match status" value="1"/>
</dbReference>
<keyword evidence="2" id="KW-0378">Hydrolase</keyword>
<evidence type="ECO:0000313" key="2">
    <source>
        <dbReference type="EMBL" id="MFC5973032.1"/>
    </source>
</evidence>
<comment type="caution">
    <text evidence="2">The sequence shown here is derived from an EMBL/GenBank/DDBJ whole genome shotgun (WGS) entry which is preliminary data.</text>
</comment>
<accession>A0ABD5RQT3</accession>
<dbReference type="Proteomes" id="UP001596099">
    <property type="component" value="Unassembled WGS sequence"/>
</dbReference>
<dbReference type="Gene3D" id="3.40.50.1000">
    <property type="entry name" value="HAD superfamily/HAD-like"/>
    <property type="match status" value="2"/>
</dbReference>
<keyword evidence="3" id="KW-1185">Reference proteome</keyword>
<dbReference type="Pfam" id="PF13242">
    <property type="entry name" value="Hydrolase_like"/>
    <property type="match status" value="1"/>
</dbReference>
<dbReference type="PANTHER" id="PTHR19288">
    <property type="entry name" value="4-NITROPHENYLPHOSPHATASE-RELATED"/>
    <property type="match status" value="1"/>
</dbReference>
<dbReference type="InterPro" id="IPR006357">
    <property type="entry name" value="HAD-SF_hydro_IIA"/>
</dbReference>
<name>A0ABD5RQT3_9EURY</name>
<dbReference type="AlphaFoldDB" id="A0ABD5RQT3"/>
<dbReference type="NCBIfam" id="TIGR01460">
    <property type="entry name" value="HAD-SF-IIA"/>
    <property type="match status" value="1"/>
</dbReference>
<feature type="region of interest" description="Disordered" evidence="1">
    <location>
        <begin position="152"/>
        <end position="182"/>
    </location>
</feature>
<dbReference type="SUPFAM" id="SSF56784">
    <property type="entry name" value="HAD-like"/>
    <property type="match status" value="1"/>
</dbReference>
<dbReference type="PANTHER" id="PTHR19288:SF46">
    <property type="entry name" value="HALOACID DEHALOGENASE-LIKE HYDROLASE DOMAIN-CONTAINING PROTEIN 2"/>
    <property type="match status" value="1"/>
</dbReference>
<evidence type="ECO:0000313" key="3">
    <source>
        <dbReference type="Proteomes" id="UP001596099"/>
    </source>
</evidence>
<evidence type="ECO:0000256" key="1">
    <source>
        <dbReference type="SAM" id="MobiDB-lite"/>
    </source>
</evidence>
<dbReference type="InterPro" id="IPR023214">
    <property type="entry name" value="HAD_sf"/>
</dbReference>
<dbReference type="RefSeq" id="WP_247417088.1">
    <property type="nucleotide sequence ID" value="NZ_JALLGW010000001.1"/>
</dbReference>
<dbReference type="EMBL" id="JBHSQH010000001">
    <property type="protein sequence ID" value="MFC5973032.1"/>
    <property type="molecule type" value="Genomic_DNA"/>
</dbReference>
<dbReference type="InterPro" id="IPR036412">
    <property type="entry name" value="HAD-like_sf"/>
</dbReference>
<proteinExistence type="predicted"/>
<protein>
    <submittedName>
        <fullName evidence="2">HAD-IIA family hydrolase</fullName>
    </submittedName>
</protein>
<organism evidence="2 3">
    <name type="scientific">Halomarina salina</name>
    <dbReference type="NCBI Taxonomy" id="1872699"/>
    <lineage>
        <taxon>Archaea</taxon>
        <taxon>Methanobacteriati</taxon>
        <taxon>Methanobacteriota</taxon>
        <taxon>Stenosarchaea group</taxon>
        <taxon>Halobacteria</taxon>
        <taxon>Halobacteriales</taxon>
        <taxon>Natronomonadaceae</taxon>
        <taxon>Halomarina</taxon>
    </lineage>
</organism>
<sequence>MDVRGAVVDLDGTVYRGGTLVDGALAGIEALRDRGVDPLFVTNNPTRSPAEYARRLGEMGLDVAPDRVLSAGSVTAQFLADHHADEETFVVGSDGLREQLRAVGVALTGDPEDAAVLVTSHTYGFDYEALTEGYWALQSASTFVGTDPDLTYPSADGRDRPGSGAITNAVGGVADRDPDHEFGKPSPETLAAVRERLDCKPEHCLVVGDRLDTDVALGATGGMQTGLVLSGSTSRAVYEARDPQTMPTPDVVLEHLGELRTVL</sequence>
<dbReference type="GO" id="GO:0016787">
    <property type="term" value="F:hydrolase activity"/>
    <property type="evidence" value="ECO:0007669"/>
    <property type="project" value="UniProtKB-KW"/>
</dbReference>
<gene>
    <name evidence="2" type="ORF">ACFPYI_16990</name>
</gene>
<reference evidence="2 3" key="1">
    <citation type="journal article" date="2019" name="Int. J. Syst. Evol. Microbiol.">
        <title>The Global Catalogue of Microorganisms (GCM) 10K type strain sequencing project: providing services to taxonomists for standard genome sequencing and annotation.</title>
        <authorList>
            <consortium name="The Broad Institute Genomics Platform"/>
            <consortium name="The Broad Institute Genome Sequencing Center for Infectious Disease"/>
            <person name="Wu L."/>
            <person name="Ma J."/>
        </authorList>
    </citation>
    <scope>NUCLEOTIDE SEQUENCE [LARGE SCALE GENOMIC DNA]</scope>
    <source>
        <strain evidence="2 3">CGMCC 1.12543</strain>
    </source>
</reference>